<evidence type="ECO:0000313" key="8">
    <source>
        <dbReference type="Proteomes" id="UP000027986"/>
    </source>
</evidence>
<protein>
    <recommendedName>
        <fullName evidence="6">Methyltransferase domain-containing protein</fullName>
    </recommendedName>
</protein>
<gene>
    <name evidence="7" type="ORF">HX89_07175</name>
</gene>
<keyword evidence="8" id="KW-1185">Reference proteome</keyword>
<dbReference type="EMBL" id="CP008889">
    <property type="protein sequence ID" value="AIF40758.1"/>
    <property type="molecule type" value="Genomic_DNA"/>
</dbReference>
<dbReference type="PROSITE" id="PS51687">
    <property type="entry name" value="SAM_MT_RNA_M5U"/>
    <property type="match status" value="1"/>
</dbReference>
<dbReference type="GO" id="GO:0070475">
    <property type="term" value="P:rRNA base methylation"/>
    <property type="evidence" value="ECO:0007669"/>
    <property type="project" value="TreeGrafter"/>
</dbReference>
<feature type="binding site" evidence="4">
    <location>
        <position position="262"/>
    </location>
    <ligand>
        <name>S-adenosyl-L-methionine</name>
        <dbReference type="ChEBI" id="CHEBI:59789"/>
    </ligand>
</feature>
<keyword evidence="2 4" id="KW-0808">Transferase</keyword>
<dbReference type="RefSeq" id="WP_038568055.1">
    <property type="nucleotide sequence ID" value="NZ_CP008889.1"/>
</dbReference>
<evidence type="ECO:0000313" key="7">
    <source>
        <dbReference type="EMBL" id="AIF40758.1"/>
    </source>
</evidence>
<dbReference type="HOGENOM" id="CLU_014689_0_0_11"/>
<evidence type="ECO:0000256" key="4">
    <source>
        <dbReference type="PROSITE-ProRule" id="PRU01024"/>
    </source>
</evidence>
<dbReference type="PROSITE" id="PS01230">
    <property type="entry name" value="TRMA_1"/>
    <property type="match status" value="1"/>
</dbReference>
<dbReference type="AlphaFoldDB" id="A0A075JKY3"/>
<dbReference type="Pfam" id="PF13847">
    <property type="entry name" value="Methyltransf_31"/>
    <property type="match status" value="1"/>
</dbReference>
<dbReference type="KEGG" id="dni:HX89_07175"/>
<dbReference type="CDD" id="cd02440">
    <property type="entry name" value="AdoMet_MTases"/>
    <property type="match status" value="1"/>
</dbReference>
<sequence>MHCHYFDVGACRSCTNLAVPYDEQLMRKQTSVEHTLAARVAPEAWLSPTASRPAAFRNKVKFAVGGHVDAPTLGLALPGRPAVDLRECPIQERPIWDVVPDLAGFITYARLMPYDVDARTGELKFVIVTTNTDGELLVRFVVRTNDGVDRLSAALPALTDRLPQIVAVSANIHPQHKAVVEGDVEIALTPTQTLRAAVGDVTLHLQHRSFFQTNTDVAAALYRQARAWADDVDARQVLDLYCGVGGFALHLADGTRRVHGVEIEPSAIDSARRSAADAGLEASVTFDVGDASTLVMPEHDVPDLVVVNPPRRGIEALADALERSCVAHVIYSSCNPTSLAADLAAMPSFDVRAARLFDMFPHTNHAEVAALLSRRPA</sequence>
<feature type="binding site" evidence="4">
    <location>
        <position position="241"/>
    </location>
    <ligand>
        <name>S-adenosyl-L-methionine</name>
        <dbReference type="ChEBI" id="CHEBI:59789"/>
    </ligand>
</feature>
<comment type="similarity">
    <text evidence="4">Belongs to the class I-like SAM-binding methyltransferase superfamily. RNA M5U methyltransferase family.</text>
</comment>
<dbReference type="Proteomes" id="UP000027986">
    <property type="component" value="Chromosome"/>
</dbReference>
<dbReference type="SUPFAM" id="SSF53335">
    <property type="entry name" value="S-adenosyl-L-methionine-dependent methyltransferases"/>
    <property type="match status" value="1"/>
</dbReference>
<dbReference type="GeneID" id="41840939"/>
<accession>A0A075JKY3</accession>
<organism evidence="7 8">
    <name type="scientific">Dermacoccus nishinomiyaensis</name>
    <dbReference type="NCBI Taxonomy" id="1274"/>
    <lineage>
        <taxon>Bacteria</taxon>
        <taxon>Bacillati</taxon>
        <taxon>Actinomycetota</taxon>
        <taxon>Actinomycetes</taxon>
        <taxon>Micrococcales</taxon>
        <taxon>Dermacoccaceae</taxon>
        <taxon>Dermacoccus</taxon>
    </lineage>
</organism>
<dbReference type="InterPro" id="IPR010280">
    <property type="entry name" value="U5_MeTrfase_fam"/>
</dbReference>
<proteinExistence type="inferred from homology"/>
<evidence type="ECO:0000256" key="3">
    <source>
        <dbReference type="ARBA" id="ARBA00022691"/>
    </source>
</evidence>
<feature type="active site" evidence="5">
    <location>
        <position position="334"/>
    </location>
</feature>
<feature type="active site" description="Nucleophile" evidence="4">
    <location>
        <position position="334"/>
    </location>
</feature>
<dbReference type="InterPro" id="IPR025714">
    <property type="entry name" value="Methyltranfer_dom"/>
</dbReference>
<evidence type="ECO:0000256" key="5">
    <source>
        <dbReference type="PROSITE-ProRule" id="PRU10015"/>
    </source>
</evidence>
<evidence type="ECO:0000256" key="1">
    <source>
        <dbReference type="ARBA" id="ARBA00022603"/>
    </source>
</evidence>
<evidence type="ECO:0000256" key="2">
    <source>
        <dbReference type="ARBA" id="ARBA00022679"/>
    </source>
</evidence>
<dbReference type="PANTHER" id="PTHR11061:SF30">
    <property type="entry name" value="TRNA (URACIL(54)-C(5))-METHYLTRANSFERASE"/>
    <property type="match status" value="1"/>
</dbReference>
<dbReference type="Gene3D" id="2.40.50.1070">
    <property type="match status" value="1"/>
</dbReference>
<keyword evidence="1 4" id="KW-0489">Methyltransferase</keyword>
<reference evidence="7 8" key="1">
    <citation type="submission" date="2014-07" db="EMBL/GenBank/DDBJ databases">
        <title>Genome Sequencing of Dermacoccus nishinomiyaensis.</title>
        <authorList>
            <person name="Hong K.W."/>
            <person name="Chan K.G."/>
        </authorList>
    </citation>
    <scope>NUCLEOTIDE SEQUENCE [LARGE SCALE GENOMIC DNA]</scope>
    <source>
        <strain evidence="7 8">M25</strain>
    </source>
</reference>
<feature type="binding site" evidence="4">
    <location>
        <position position="308"/>
    </location>
    <ligand>
        <name>S-adenosyl-L-methionine</name>
        <dbReference type="ChEBI" id="CHEBI:59789"/>
    </ligand>
</feature>
<feature type="binding site" evidence="4">
    <location>
        <position position="212"/>
    </location>
    <ligand>
        <name>S-adenosyl-L-methionine</name>
        <dbReference type="ChEBI" id="CHEBI:59789"/>
    </ligand>
</feature>
<dbReference type="OrthoDB" id="9804590at2"/>
<feature type="domain" description="Methyltransferase" evidence="6">
    <location>
        <begin position="234"/>
        <end position="315"/>
    </location>
</feature>
<keyword evidence="3 4" id="KW-0949">S-adenosyl-L-methionine</keyword>
<evidence type="ECO:0000259" key="6">
    <source>
        <dbReference type="Pfam" id="PF13847"/>
    </source>
</evidence>
<dbReference type="PANTHER" id="PTHR11061">
    <property type="entry name" value="RNA M5U METHYLTRANSFERASE"/>
    <property type="match status" value="1"/>
</dbReference>
<dbReference type="Gene3D" id="3.40.50.150">
    <property type="entry name" value="Vaccinia Virus protein VP39"/>
    <property type="match status" value="1"/>
</dbReference>
<dbReference type="eggNOG" id="COG2265">
    <property type="taxonomic scope" value="Bacteria"/>
</dbReference>
<dbReference type="InterPro" id="IPR030390">
    <property type="entry name" value="MeTrfase_TrmA_AS"/>
</dbReference>
<dbReference type="InterPro" id="IPR029063">
    <property type="entry name" value="SAM-dependent_MTases_sf"/>
</dbReference>
<dbReference type="GO" id="GO:0070041">
    <property type="term" value="F:rRNA (uridine-C5-)-methyltransferase activity"/>
    <property type="evidence" value="ECO:0007669"/>
    <property type="project" value="TreeGrafter"/>
</dbReference>
<name>A0A075JKY3_9MICO</name>